<reference evidence="1 2" key="1">
    <citation type="submission" date="2019-02" db="EMBL/GenBank/DDBJ databases">
        <title>Opniocepnalus argus genome.</title>
        <authorList>
            <person name="Zhou C."/>
            <person name="Xiao S."/>
        </authorList>
    </citation>
    <scope>NUCLEOTIDE SEQUENCE [LARGE SCALE GENOMIC DNA]</scope>
    <source>
        <strain evidence="1">OARG1902GOOAL</strain>
        <tissue evidence="1">Muscle</tissue>
    </source>
</reference>
<dbReference type="EMBL" id="CM015712">
    <property type="protein sequence ID" value="KAF3706917.1"/>
    <property type="molecule type" value="Genomic_DNA"/>
</dbReference>
<dbReference type="Proteomes" id="UP000503349">
    <property type="component" value="Chromosome 1"/>
</dbReference>
<organism evidence="1 2">
    <name type="scientific">Channa argus</name>
    <name type="common">Northern snakehead</name>
    <name type="synonym">Ophicephalus argus</name>
    <dbReference type="NCBI Taxonomy" id="215402"/>
    <lineage>
        <taxon>Eukaryota</taxon>
        <taxon>Metazoa</taxon>
        <taxon>Chordata</taxon>
        <taxon>Craniata</taxon>
        <taxon>Vertebrata</taxon>
        <taxon>Euteleostomi</taxon>
        <taxon>Actinopterygii</taxon>
        <taxon>Neopterygii</taxon>
        <taxon>Teleostei</taxon>
        <taxon>Neoteleostei</taxon>
        <taxon>Acanthomorphata</taxon>
        <taxon>Anabantaria</taxon>
        <taxon>Anabantiformes</taxon>
        <taxon>Channoidei</taxon>
        <taxon>Channidae</taxon>
        <taxon>Channa</taxon>
    </lineage>
</organism>
<evidence type="ECO:0000313" key="1">
    <source>
        <dbReference type="EMBL" id="KAF3706917.1"/>
    </source>
</evidence>
<protein>
    <submittedName>
        <fullName evidence="1">Uncharacterized protein</fullName>
    </submittedName>
</protein>
<dbReference type="AlphaFoldDB" id="A0A6G1QWQ6"/>
<reference evidence="2" key="2">
    <citation type="submission" date="2019-02" db="EMBL/GenBank/DDBJ databases">
        <title>Opniocepnalus argus Var Kimnra genome.</title>
        <authorList>
            <person name="Zhou C."/>
            <person name="Xiao S."/>
        </authorList>
    </citation>
    <scope>NUCLEOTIDE SEQUENCE [LARGE SCALE GENOMIC DNA]</scope>
</reference>
<accession>A0A6G1QWQ6</accession>
<name>A0A6G1QWQ6_CHAAH</name>
<sequence>MATEFHCGSAGSLTEKTQNHHTLLLFRTLMSHHHLTSFQTSQSDLVFAYDIFPTEQEVMLIVKLAAFKIDFRLDSQTQTPRQDIYFSPQSGLCHCKEEGGEDSAFKPQLTKSLFLVFMDINLCDYVQHFLL</sequence>
<keyword evidence="2" id="KW-1185">Reference proteome</keyword>
<proteinExistence type="predicted"/>
<gene>
    <name evidence="1" type="ORF">EXN66_Car000088</name>
</gene>
<evidence type="ECO:0000313" key="2">
    <source>
        <dbReference type="Proteomes" id="UP000503349"/>
    </source>
</evidence>